<evidence type="ECO:0000256" key="2">
    <source>
        <dbReference type="ARBA" id="ARBA00022642"/>
    </source>
</evidence>
<keyword evidence="6" id="KW-0067">ATP-binding</keyword>
<proteinExistence type="inferred from homology"/>
<dbReference type="PANTHER" id="PTHR39321">
    <property type="entry name" value="NICOTINATE-NUCLEOTIDE ADENYLYLTRANSFERASE-RELATED"/>
    <property type="match status" value="1"/>
</dbReference>
<comment type="pathway">
    <text evidence="1">Cofactor biosynthesis; NAD(+) biosynthesis.</text>
</comment>
<feature type="domain" description="Cytidyltransferase-like" evidence="8">
    <location>
        <begin position="8"/>
        <end position="179"/>
    </location>
</feature>
<sequence>MNFIGINGGTFDPIHYGHLRPALEVQQQLGLQQVLFVPCYQPVHRNQPQATAQQRCDMIERAIEQQPTFHLETFEIEQGGASYMVQTLAALKQQFAQESLVLMMGTDAFAKFHTWHDWAGILNLANIAVMHRPNEPVPIECESGLIYQTHYVEKLTEMNGQIVEVAVTQLDISSTLIKEHLKRGDAADYLLPPTVADLIEQQGLYQNAPLK</sequence>
<evidence type="ECO:0000259" key="8">
    <source>
        <dbReference type="Pfam" id="PF01467"/>
    </source>
</evidence>
<dbReference type="NCBIfam" id="NF000839">
    <property type="entry name" value="PRK00071.1-1"/>
    <property type="match status" value="1"/>
</dbReference>
<dbReference type="CDD" id="cd02165">
    <property type="entry name" value="NMNAT"/>
    <property type="match status" value="1"/>
</dbReference>
<evidence type="ECO:0000256" key="6">
    <source>
        <dbReference type="ARBA" id="ARBA00022840"/>
    </source>
</evidence>
<dbReference type="AlphaFoldDB" id="A0A3B0WZM2"/>
<dbReference type="GO" id="GO:0005524">
    <property type="term" value="F:ATP binding"/>
    <property type="evidence" value="ECO:0007669"/>
    <property type="project" value="UniProtKB-KW"/>
</dbReference>
<dbReference type="EC" id="2.7.7.18" evidence="9"/>
<name>A0A3B0WZM2_9ZZZZ</name>
<evidence type="ECO:0000256" key="3">
    <source>
        <dbReference type="ARBA" id="ARBA00022679"/>
    </source>
</evidence>
<dbReference type="InterPro" id="IPR004821">
    <property type="entry name" value="Cyt_trans-like"/>
</dbReference>
<keyword evidence="2" id="KW-0662">Pyridine nucleotide biosynthesis</keyword>
<dbReference type="UniPathway" id="UPA00253"/>
<dbReference type="NCBIfam" id="TIGR00482">
    <property type="entry name" value="nicotinate (nicotinamide) nucleotide adenylyltransferase"/>
    <property type="match status" value="1"/>
</dbReference>
<keyword evidence="4 9" id="KW-0548">Nucleotidyltransferase</keyword>
<gene>
    <name evidence="9" type="ORF">MNBD_GAMMA04-906</name>
</gene>
<evidence type="ECO:0000256" key="1">
    <source>
        <dbReference type="ARBA" id="ARBA00004790"/>
    </source>
</evidence>
<dbReference type="InterPro" id="IPR014729">
    <property type="entry name" value="Rossmann-like_a/b/a_fold"/>
</dbReference>
<dbReference type="NCBIfam" id="NF000840">
    <property type="entry name" value="PRK00071.1-3"/>
    <property type="match status" value="1"/>
</dbReference>
<dbReference type="GO" id="GO:0004515">
    <property type="term" value="F:nicotinate-nucleotide adenylyltransferase activity"/>
    <property type="evidence" value="ECO:0007669"/>
    <property type="project" value="UniProtKB-EC"/>
</dbReference>
<dbReference type="GO" id="GO:0009435">
    <property type="term" value="P:NAD+ biosynthetic process"/>
    <property type="evidence" value="ECO:0007669"/>
    <property type="project" value="UniProtKB-UniPathway"/>
</dbReference>
<dbReference type="Gene3D" id="3.40.50.620">
    <property type="entry name" value="HUPs"/>
    <property type="match status" value="1"/>
</dbReference>
<accession>A0A3B0WZM2</accession>
<evidence type="ECO:0000256" key="5">
    <source>
        <dbReference type="ARBA" id="ARBA00022741"/>
    </source>
</evidence>
<dbReference type="InterPro" id="IPR005248">
    <property type="entry name" value="NadD/NMNAT"/>
</dbReference>
<evidence type="ECO:0000256" key="7">
    <source>
        <dbReference type="ARBA" id="ARBA00023027"/>
    </source>
</evidence>
<evidence type="ECO:0000256" key="4">
    <source>
        <dbReference type="ARBA" id="ARBA00022695"/>
    </source>
</evidence>
<dbReference type="PANTHER" id="PTHR39321:SF3">
    <property type="entry name" value="PHOSPHOPANTETHEINE ADENYLYLTRANSFERASE"/>
    <property type="match status" value="1"/>
</dbReference>
<dbReference type="HAMAP" id="MF_00244">
    <property type="entry name" value="NaMN_adenylyltr"/>
    <property type="match status" value="1"/>
</dbReference>
<keyword evidence="5" id="KW-0547">Nucleotide-binding</keyword>
<keyword evidence="3 9" id="KW-0808">Transferase</keyword>
<dbReference type="SUPFAM" id="SSF52374">
    <property type="entry name" value="Nucleotidylyl transferase"/>
    <property type="match status" value="1"/>
</dbReference>
<organism evidence="9">
    <name type="scientific">hydrothermal vent metagenome</name>
    <dbReference type="NCBI Taxonomy" id="652676"/>
    <lineage>
        <taxon>unclassified sequences</taxon>
        <taxon>metagenomes</taxon>
        <taxon>ecological metagenomes</taxon>
    </lineage>
</organism>
<keyword evidence="7" id="KW-0520">NAD</keyword>
<reference evidence="9" key="1">
    <citation type="submission" date="2018-06" db="EMBL/GenBank/DDBJ databases">
        <authorList>
            <person name="Zhirakovskaya E."/>
        </authorList>
    </citation>
    <scope>NUCLEOTIDE SEQUENCE</scope>
</reference>
<evidence type="ECO:0000313" key="9">
    <source>
        <dbReference type="EMBL" id="VAW49054.1"/>
    </source>
</evidence>
<protein>
    <submittedName>
        <fullName evidence="9">Nicotinate-nucleotide adenylyltransferase</fullName>
        <ecNumber evidence="9">2.7.7.18</ecNumber>
    </submittedName>
</protein>
<dbReference type="NCBIfam" id="TIGR00125">
    <property type="entry name" value="cyt_tran_rel"/>
    <property type="match status" value="1"/>
</dbReference>
<dbReference type="EMBL" id="UOFB01000316">
    <property type="protein sequence ID" value="VAW49054.1"/>
    <property type="molecule type" value="Genomic_DNA"/>
</dbReference>
<dbReference type="Pfam" id="PF01467">
    <property type="entry name" value="CTP_transf_like"/>
    <property type="match status" value="1"/>
</dbReference>